<dbReference type="PROSITE" id="PS01108">
    <property type="entry name" value="RIBOSOMAL_L24"/>
    <property type="match status" value="1"/>
</dbReference>
<reference evidence="10" key="1">
    <citation type="submission" date="2021-12" db="EMBL/GenBank/DDBJ databases">
        <authorList>
            <person name="Rodrigo-Torres L."/>
            <person name="Arahal R. D."/>
            <person name="Lucena T."/>
        </authorList>
    </citation>
    <scope>NUCLEOTIDE SEQUENCE</scope>
    <source>
        <strain evidence="10">CECT 8858</strain>
    </source>
</reference>
<name>A0ABM9AL82_9BACT</name>
<dbReference type="Pfam" id="PF17136">
    <property type="entry name" value="ribosomal_L24"/>
    <property type="match status" value="1"/>
</dbReference>
<feature type="compositionally biased region" description="Basic and acidic residues" evidence="7">
    <location>
        <begin position="92"/>
        <end position="112"/>
    </location>
</feature>
<dbReference type="EMBL" id="CAKLPY010000001">
    <property type="protein sequence ID" value="CAH0994498.1"/>
    <property type="molecule type" value="Genomic_DNA"/>
</dbReference>
<evidence type="ECO:0000256" key="1">
    <source>
        <dbReference type="ARBA" id="ARBA00010618"/>
    </source>
</evidence>
<dbReference type="SUPFAM" id="SSF50104">
    <property type="entry name" value="Translation proteins SH3-like domain"/>
    <property type="match status" value="1"/>
</dbReference>
<protein>
    <recommendedName>
        <fullName evidence="4 5">Large ribosomal subunit protein uL24</fullName>
    </recommendedName>
</protein>
<comment type="caution">
    <text evidence="10">The sequence shown here is derived from an EMBL/GenBank/DDBJ whole genome shotgun (WGS) entry which is preliminary data.</text>
</comment>
<dbReference type="InterPro" id="IPR003256">
    <property type="entry name" value="Ribosomal_uL24"/>
</dbReference>
<dbReference type="InterPro" id="IPR005824">
    <property type="entry name" value="KOW"/>
</dbReference>
<keyword evidence="11" id="KW-1185">Reference proteome</keyword>
<dbReference type="Pfam" id="PF00467">
    <property type="entry name" value="KOW"/>
    <property type="match status" value="1"/>
</dbReference>
<evidence type="ECO:0000259" key="9">
    <source>
        <dbReference type="Pfam" id="PF17136"/>
    </source>
</evidence>
<feature type="region of interest" description="Disordered" evidence="7">
    <location>
        <begin position="81"/>
        <end position="112"/>
    </location>
</feature>
<dbReference type="GO" id="GO:0005840">
    <property type="term" value="C:ribosome"/>
    <property type="evidence" value="ECO:0007669"/>
    <property type="project" value="UniProtKB-KW"/>
</dbReference>
<dbReference type="PANTHER" id="PTHR12903">
    <property type="entry name" value="MITOCHONDRIAL RIBOSOMAL PROTEIN L24"/>
    <property type="match status" value="1"/>
</dbReference>
<evidence type="ECO:0000256" key="6">
    <source>
        <dbReference type="RuleBase" id="RU003477"/>
    </source>
</evidence>
<comment type="similarity">
    <text evidence="1 5 6">Belongs to the universal ribosomal protein uL24 family.</text>
</comment>
<dbReference type="Gene3D" id="2.30.30.30">
    <property type="match status" value="1"/>
</dbReference>
<evidence type="ECO:0000256" key="3">
    <source>
        <dbReference type="ARBA" id="ARBA00023274"/>
    </source>
</evidence>
<evidence type="ECO:0000313" key="10">
    <source>
        <dbReference type="EMBL" id="CAH0994498.1"/>
    </source>
</evidence>
<keyword evidence="3 5" id="KW-0687">Ribonucleoprotein</keyword>
<comment type="function">
    <text evidence="5">One of two assembly initiator proteins, it binds directly to the 5'-end of the 23S rRNA, where it nucleates assembly of the 50S subunit.</text>
</comment>
<dbReference type="RefSeq" id="WP_238804307.1">
    <property type="nucleotide sequence ID" value="NZ_CAKLPY010000001.1"/>
</dbReference>
<accession>A0ABM9AL82</accession>
<dbReference type="InterPro" id="IPR005825">
    <property type="entry name" value="Ribosomal_uL24_CS"/>
</dbReference>
<dbReference type="InterPro" id="IPR014722">
    <property type="entry name" value="Rib_uL2_dom2"/>
</dbReference>
<organism evidence="10 11">
    <name type="scientific">Emticicia aquatica</name>
    <dbReference type="NCBI Taxonomy" id="1681835"/>
    <lineage>
        <taxon>Bacteria</taxon>
        <taxon>Pseudomonadati</taxon>
        <taxon>Bacteroidota</taxon>
        <taxon>Cytophagia</taxon>
        <taxon>Cytophagales</taxon>
        <taxon>Leadbetterellaceae</taxon>
        <taxon>Emticicia</taxon>
    </lineage>
</organism>
<dbReference type="InterPro" id="IPR057264">
    <property type="entry name" value="Ribosomal_uL24_C"/>
</dbReference>
<evidence type="ECO:0000256" key="4">
    <source>
        <dbReference type="ARBA" id="ARBA00035206"/>
    </source>
</evidence>
<evidence type="ECO:0000256" key="2">
    <source>
        <dbReference type="ARBA" id="ARBA00022980"/>
    </source>
</evidence>
<evidence type="ECO:0000256" key="5">
    <source>
        <dbReference type="HAMAP-Rule" id="MF_01326"/>
    </source>
</evidence>
<evidence type="ECO:0000256" key="7">
    <source>
        <dbReference type="SAM" id="MobiDB-lite"/>
    </source>
</evidence>
<gene>
    <name evidence="5 10" type="primary">rplX</name>
    <name evidence="10" type="ORF">EMA8858_00608</name>
</gene>
<feature type="domain" description="KOW" evidence="8">
    <location>
        <begin position="16"/>
        <end position="46"/>
    </location>
</feature>
<comment type="function">
    <text evidence="5">One of the proteins that surrounds the polypeptide exit tunnel on the outside of the subunit.</text>
</comment>
<dbReference type="InterPro" id="IPR008991">
    <property type="entry name" value="Translation_prot_SH3-like_sf"/>
</dbReference>
<comment type="subunit">
    <text evidence="5">Part of the 50S ribosomal subunit.</text>
</comment>
<dbReference type="InterPro" id="IPR041988">
    <property type="entry name" value="Ribosomal_uL24_KOW"/>
</dbReference>
<sequence>MERKFNKQQKQHVRSGDTVEVIAGNAKGKRGVITEVIATKQRVVVDGVNIMKKHVKPSAQTPQGEIREFPGSIHISNVMVVDPSTGKPTRTGRKENDKGKLQRFSKESGKFI</sequence>
<dbReference type="CDD" id="cd06089">
    <property type="entry name" value="KOW_RPL26"/>
    <property type="match status" value="1"/>
</dbReference>
<dbReference type="Proteomes" id="UP000837932">
    <property type="component" value="Unassembled WGS sequence"/>
</dbReference>
<keyword evidence="5" id="KW-0694">RNA-binding</keyword>
<evidence type="ECO:0000313" key="11">
    <source>
        <dbReference type="Proteomes" id="UP000837932"/>
    </source>
</evidence>
<dbReference type="NCBIfam" id="TIGR01079">
    <property type="entry name" value="rplX_bact"/>
    <property type="match status" value="1"/>
</dbReference>
<dbReference type="HAMAP" id="MF_01326_B">
    <property type="entry name" value="Ribosomal_uL24_B"/>
    <property type="match status" value="1"/>
</dbReference>
<keyword evidence="5" id="KW-0699">rRNA-binding</keyword>
<proteinExistence type="inferred from homology"/>
<feature type="domain" description="Large ribosomal subunit protein uL24 C-terminal" evidence="9">
    <location>
        <begin position="48"/>
        <end position="112"/>
    </location>
</feature>
<evidence type="ECO:0000259" key="8">
    <source>
        <dbReference type="Pfam" id="PF00467"/>
    </source>
</evidence>
<keyword evidence="2 5" id="KW-0689">Ribosomal protein</keyword>